<keyword evidence="4" id="KW-0808">Transferase</keyword>
<dbReference type="GO" id="GO:0009103">
    <property type="term" value="P:lipopolysaccharide biosynthetic process"/>
    <property type="evidence" value="ECO:0007669"/>
    <property type="project" value="UniProtKB-ARBA"/>
</dbReference>
<evidence type="ECO:0000256" key="8">
    <source>
        <dbReference type="SAM" id="Phobius"/>
    </source>
</evidence>
<evidence type="ECO:0000256" key="2">
    <source>
        <dbReference type="ARBA" id="ARBA00022475"/>
    </source>
</evidence>
<feature type="transmembrane region" description="Helical" evidence="8">
    <location>
        <begin position="148"/>
        <end position="177"/>
    </location>
</feature>
<dbReference type="Proteomes" id="UP000239735">
    <property type="component" value="Unassembled WGS sequence"/>
</dbReference>
<feature type="transmembrane region" description="Helical" evidence="8">
    <location>
        <begin position="189"/>
        <end position="222"/>
    </location>
</feature>
<evidence type="ECO:0000313" key="11">
    <source>
        <dbReference type="Proteomes" id="UP000239735"/>
    </source>
</evidence>
<name>A0A2N9LLK8_9BACT</name>
<keyword evidence="5 8" id="KW-0812">Transmembrane</keyword>
<dbReference type="GO" id="GO:0005886">
    <property type="term" value="C:plasma membrane"/>
    <property type="evidence" value="ECO:0007669"/>
    <property type="project" value="UniProtKB-SubCell"/>
</dbReference>
<dbReference type="OrthoDB" id="136232at2"/>
<dbReference type="PANTHER" id="PTHR33908">
    <property type="entry name" value="MANNOSYLTRANSFERASE YKCB-RELATED"/>
    <property type="match status" value="1"/>
</dbReference>
<evidence type="ECO:0000313" key="10">
    <source>
        <dbReference type="EMBL" id="SPE24151.1"/>
    </source>
</evidence>
<feature type="transmembrane region" description="Helical" evidence="8">
    <location>
        <begin position="381"/>
        <end position="398"/>
    </location>
</feature>
<dbReference type="GO" id="GO:0016763">
    <property type="term" value="F:pentosyltransferase activity"/>
    <property type="evidence" value="ECO:0007669"/>
    <property type="project" value="TreeGrafter"/>
</dbReference>
<comment type="subcellular location">
    <subcellularLocation>
        <location evidence="1">Cell membrane</location>
        <topology evidence="1">Multi-pass membrane protein</topology>
    </subcellularLocation>
</comment>
<feature type="transmembrane region" description="Helical" evidence="8">
    <location>
        <begin position="25"/>
        <end position="42"/>
    </location>
</feature>
<evidence type="ECO:0000256" key="6">
    <source>
        <dbReference type="ARBA" id="ARBA00022989"/>
    </source>
</evidence>
<feature type="transmembrane region" description="Helical" evidence="8">
    <location>
        <begin position="84"/>
        <end position="102"/>
    </location>
</feature>
<reference evidence="11" key="1">
    <citation type="submission" date="2018-02" db="EMBL/GenBank/DDBJ databases">
        <authorList>
            <person name="Hausmann B."/>
        </authorList>
    </citation>
    <scope>NUCLEOTIDE SEQUENCE [LARGE SCALE GENOMIC DNA]</scope>
    <source>
        <strain evidence="11">Peat soil MAG SbA5</strain>
    </source>
</reference>
<feature type="transmembrane region" description="Helical" evidence="8">
    <location>
        <begin position="404"/>
        <end position="423"/>
    </location>
</feature>
<keyword evidence="7 8" id="KW-0472">Membrane</keyword>
<keyword evidence="6 8" id="KW-1133">Transmembrane helix</keyword>
<feature type="domain" description="Glycosyltransferase RgtA/B/C/D-like" evidence="9">
    <location>
        <begin position="86"/>
        <end position="246"/>
    </location>
</feature>
<gene>
    <name evidence="10" type="ORF">SBA5_430030</name>
</gene>
<evidence type="ECO:0000256" key="5">
    <source>
        <dbReference type="ARBA" id="ARBA00022692"/>
    </source>
</evidence>
<keyword evidence="2" id="KW-1003">Cell membrane</keyword>
<evidence type="ECO:0000256" key="7">
    <source>
        <dbReference type="ARBA" id="ARBA00023136"/>
    </source>
</evidence>
<dbReference type="InterPro" id="IPR038731">
    <property type="entry name" value="RgtA/B/C-like"/>
</dbReference>
<dbReference type="Pfam" id="PF13231">
    <property type="entry name" value="PMT_2"/>
    <property type="match status" value="1"/>
</dbReference>
<evidence type="ECO:0000259" key="9">
    <source>
        <dbReference type="Pfam" id="PF13231"/>
    </source>
</evidence>
<proteinExistence type="predicted"/>
<sequence length="446" mass="50439">MKAADLTENDPASPKDRRAGMRRRLAVVLLVALALRLAVLPLPNFENLMDADHIHAWEQGNVAEALLAGRGFGSALMSNQPSAIMPPVYPLIVAVMFHFFGVHTPASILAVHVFDCLINTLACIPIFLMARRSFGERAGWWAAWGWAIFPYGIYFSAAWAWSTHLLLLCLCWLLVLAQHMEESPRLALWAGFGLLAGFAGLTEPSVLVVIPFLLVLACWRLAREKKQWMLPGIVSSLAMAAALSPWLIRNAMVFHRFIPMRDSMGLEMWMGNNGYDLHWTSNDLNPLHDPQELAAFNSMGELAYMNYKAQEAKAYIREHPAWYMWMCVRRSFYLWTGFWSFNRDYLKLEPMDPANIPFATTLTLLMLLGLLTAWRDAPLEVIRYGGVLFLYPLMYYFVHPEAYRMRPLDPLFVILGCYALLVLRERLKASATVPAVPGTAEAPAMK</sequence>
<dbReference type="EMBL" id="OKRB01000101">
    <property type="protein sequence ID" value="SPE24151.1"/>
    <property type="molecule type" value="Genomic_DNA"/>
</dbReference>
<feature type="transmembrane region" description="Helical" evidence="8">
    <location>
        <begin position="354"/>
        <end position="374"/>
    </location>
</feature>
<evidence type="ECO:0000256" key="3">
    <source>
        <dbReference type="ARBA" id="ARBA00022676"/>
    </source>
</evidence>
<feature type="transmembrane region" description="Helical" evidence="8">
    <location>
        <begin position="109"/>
        <end position="128"/>
    </location>
</feature>
<dbReference type="InterPro" id="IPR050297">
    <property type="entry name" value="LipidA_mod_glycosyltrf_83"/>
</dbReference>
<protein>
    <recommendedName>
        <fullName evidence="9">Glycosyltransferase RgtA/B/C/D-like domain-containing protein</fullName>
    </recommendedName>
</protein>
<evidence type="ECO:0000256" key="4">
    <source>
        <dbReference type="ARBA" id="ARBA00022679"/>
    </source>
</evidence>
<dbReference type="PANTHER" id="PTHR33908:SF11">
    <property type="entry name" value="MEMBRANE PROTEIN"/>
    <property type="match status" value="1"/>
</dbReference>
<accession>A0A2N9LLK8</accession>
<organism evidence="10 11">
    <name type="scientific">Candidatus Sulfuritelmatomonas gaucii</name>
    <dbReference type="NCBI Taxonomy" id="2043161"/>
    <lineage>
        <taxon>Bacteria</taxon>
        <taxon>Pseudomonadati</taxon>
        <taxon>Acidobacteriota</taxon>
        <taxon>Terriglobia</taxon>
        <taxon>Terriglobales</taxon>
        <taxon>Acidobacteriaceae</taxon>
        <taxon>Candidatus Sulfuritelmatomonas</taxon>
    </lineage>
</organism>
<keyword evidence="3" id="KW-0328">Glycosyltransferase</keyword>
<dbReference type="AlphaFoldDB" id="A0A2N9LLK8"/>
<feature type="transmembrane region" description="Helical" evidence="8">
    <location>
        <begin position="228"/>
        <end position="248"/>
    </location>
</feature>
<evidence type="ECO:0000256" key="1">
    <source>
        <dbReference type="ARBA" id="ARBA00004651"/>
    </source>
</evidence>